<feature type="domain" description="XPG-I" evidence="4">
    <location>
        <begin position="108"/>
        <end position="187"/>
    </location>
</feature>
<evidence type="ECO:0000259" key="5">
    <source>
        <dbReference type="SMART" id="SM00485"/>
    </source>
</evidence>
<dbReference type="PANTHER" id="PTHR11081">
    <property type="entry name" value="FLAP ENDONUCLEASE FAMILY MEMBER"/>
    <property type="match status" value="1"/>
</dbReference>
<feature type="compositionally biased region" description="Pro residues" evidence="3">
    <location>
        <begin position="659"/>
        <end position="668"/>
    </location>
</feature>
<dbReference type="SUPFAM" id="SSF47807">
    <property type="entry name" value="5' to 3' exonuclease, C-terminal subdomain"/>
    <property type="match status" value="1"/>
</dbReference>
<dbReference type="FunFam" id="3.40.50.1010:FF:000037">
    <property type="entry name" value="Rad2-like endonuclease, putative (AFU_orthologue AFUA_3G13260)"/>
    <property type="match status" value="1"/>
</dbReference>
<dbReference type="Pfam" id="PF00752">
    <property type="entry name" value="XPG_N"/>
    <property type="match status" value="1"/>
</dbReference>
<dbReference type="RefSeq" id="XP_060424075.1">
    <property type="nucleotide sequence ID" value="XM_060580083.1"/>
</dbReference>
<accession>A0AAJ0EP46</accession>
<dbReference type="InterPro" id="IPR006086">
    <property type="entry name" value="XPG-I_dom"/>
</dbReference>
<dbReference type="Proteomes" id="UP001224890">
    <property type="component" value="Unassembled WGS sequence"/>
</dbReference>
<dbReference type="GO" id="GO:0006281">
    <property type="term" value="P:DNA repair"/>
    <property type="evidence" value="ECO:0007669"/>
    <property type="project" value="UniProtKB-ARBA"/>
</dbReference>
<evidence type="ECO:0008006" key="8">
    <source>
        <dbReference type="Google" id="ProtNLM"/>
    </source>
</evidence>
<dbReference type="Pfam" id="PF18380">
    <property type="entry name" value="GEN1_C"/>
    <property type="match status" value="1"/>
</dbReference>
<dbReference type="InterPro" id="IPR037316">
    <property type="entry name" value="Yen1_H3TH"/>
</dbReference>
<dbReference type="GeneID" id="85464609"/>
<feature type="compositionally biased region" description="Basic residues" evidence="3">
    <location>
        <begin position="707"/>
        <end position="721"/>
    </location>
</feature>
<dbReference type="SMART" id="SM00485">
    <property type="entry name" value="XPGN"/>
    <property type="match status" value="1"/>
</dbReference>
<dbReference type="GO" id="GO:0008821">
    <property type="term" value="F:crossover junction DNA endonuclease activity"/>
    <property type="evidence" value="ECO:0007669"/>
    <property type="project" value="InterPro"/>
</dbReference>
<evidence type="ECO:0000313" key="6">
    <source>
        <dbReference type="EMBL" id="KAK1659311.1"/>
    </source>
</evidence>
<name>A0AAJ0EP46_9PEZI</name>
<feature type="compositionally biased region" description="Low complexity" evidence="3">
    <location>
        <begin position="475"/>
        <end position="490"/>
    </location>
</feature>
<evidence type="ECO:0000256" key="1">
    <source>
        <dbReference type="ARBA" id="ARBA00022722"/>
    </source>
</evidence>
<dbReference type="InterPro" id="IPR006085">
    <property type="entry name" value="XPG_DNA_repair_N"/>
</dbReference>
<dbReference type="PRINTS" id="PR00853">
    <property type="entry name" value="XPGRADSUPER"/>
</dbReference>
<dbReference type="InterPro" id="IPR036279">
    <property type="entry name" value="5-3_exonuclease_C_sf"/>
</dbReference>
<dbReference type="AlphaFoldDB" id="A0AAJ0EP46"/>
<dbReference type="PANTHER" id="PTHR11081:SF75">
    <property type="entry name" value="ENDONUCLEASE, PUTATIVE (AFU_ORTHOLOGUE AFUA_3G13260)-RELATED"/>
    <property type="match status" value="1"/>
</dbReference>
<organism evidence="6 7">
    <name type="scientific">Colletotrichum godetiae</name>
    <dbReference type="NCBI Taxonomy" id="1209918"/>
    <lineage>
        <taxon>Eukaryota</taxon>
        <taxon>Fungi</taxon>
        <taxon>Dikarya</taxon>
        <taxon>Ascomycota</taxon>
        <taxon>Pezizomycotina</taxon>
        <taxon>Sordariomycetes</taxon>
        <taxon>Hypocreomycetidae</taxon>
        <taxon>Glomerellales</taxon>
        <taxon>Glomerellaceae</taxon>
        <taxon>Colletotrichum</taxon>
        <taxon>Colletotrichum acutatum species complex</taxon>
    </lineage>
</organism>
<feature type="compositionally biased region" description="Low complexity" evidence="3">
    <location>
        <begin position="630"/>
        <end position="658"/>
    </location>
</feature>
<keyword evidence="1" id="KW-0540">Nuclease</keyword>
<dbReference type="Gene3D" id="3.40.50.1010">
    <property type="entry name" value="5'-nuclease"/>
    <property type="match status" value="2"/>
</dbReference>
<feature type="compositionally biased region" description="Polar residues" evidence="3">
    <location>
        <begin position="515"/>
        <end position="531"/>
    </location>
</feature>
<keyword evidence="2" id="KW-0378">Hydrolase</keyword>
<gene>
    <name evidence="6" type="ORF">BDP55DRAFT_733391</name>
</gene>
<feature type="compositionally biased region" description="Polar residues" evidence="3">
    <location>
        <begin position="722"/>
        <end position="746"/>
    </location>
</feature>
<dbReference type="InterPro" id="IPR006084">
    <property type="entry name" value="XPG/Rad2"/>
</dbReference>
<dbReference type="FunFam" id="3.40.50.1010:FF:000051">
    <property type="entry name" value="Rad2-like endonuclease, putative (AFU_orthologue AFUA_3G13260)"/>
    <property type="match status" value="1"/>
</dbReference>
<dbReference type="GO" id="GO:0017108">
    <property type="term" value="F:5'-flap endonuclease activity"/>
    <property type="evidence" value="ECO:0007669"/>
    <property type="project" value="TreeGrafter"/>
</dbReference>
<evidence type="ECO:0000313" key="7">
    <source>
        <dbReference type="Proteomes" id="UP001224890"/>
    </source>
</evidence>
<keyword evidence="7" id="KW-1185">Reference proteome</keyword>
<comment type="caution">
    <text evidence="6">The sequence shown here is derived from an EMBL/GenBank/DDBJ whole genome shotgun (WGS) entry which is preliminary data.</text>
</comment>
<dbReference type="CDD" id="cd09906">
    <property type="entry name" value="H3TH_YEN1"/>
    <property type="match status" value="1"/>
</dbReference>
<proteinExistence type="predicted"/>
<protein>
    <recommendedName>
        <fullName evidence="8">Flap structure-specific endonuclease</fullName>
    </recommendedName>
</protein>
<sequence>MGIKGIYRELGPGKRISLAKLATEKLENTNRPLRIAIDIAIWQFQTQAARGGTNPAIRTLFYRLVRLLNLGIHPIFVFDGPHKPAFKRNKRSGKGDGVAIAMAKRLIRLFGFPVHDAPGEAEAECALLQQQNIVDAVLSEDVDTIMFGCTRTLRNWTAEGTRGSKTPTHVSMYEVNDASSAETGLDREGMVLVALMSGGDYIPEGVPGCGPKVACEAAKAGFGKSICRLKIEDDAQFDEWRMSLRHELRTNESGFFRVKHKALSIPDEFPDRQVLRYYTHPVVSSVTTINRLKAGLNWSGPIDVQGLRYFAEETLDWVNKIGAIKLTRVLSPGLLVHNLLERHLSDQASYQTTAEMENVESKLINRITGTRSHHSTDGIQELRVAHIPTEIVGLDLSQELDEAEEVPFDRQGLGLNSDEEFEAAIDGEGVPASSQVAPKSTFDPYAAQLIWLPESLVKLGAPLTVEDWEEKQRSKATSKASTKPKSTSSKGVGKRKPTKAVPAEAGALDRWMQITKGTTKQSAKTGGATSQHRVDDEDVLPPHLPRPSMIRPDPSKITATSFPASSSFPSQRPTPLPRPTNRSKQSRPNGKVSATAEPTAHSGNPWAYAGSQHMPRITKPRQPTEPILLSSSPVRASPAPACSSLKPPLSLLSPLRRPSSPPPSPPLSPQQRIFIDLSDEDEYSFVKPEPIRAMRRPNPPTTSTAAPRHRPSQSPGKHRPSTRGSSPVLPTTPSKSQRVLQQTRMDSFVTAGTTARSMEQDIIHDKQPRRIQNDVRPEMSIAVSKTANLKPVGSNDSPAAGFHGFRTTKVTASSWLESDDAFAPKPTAKAASGKARRKVMVPRTSVNGFFRVVEVSDEEWLAGTKATTASERLTKGGDGWRQSEVSIIDLTGDDE</sequence>
<dbReference type="CDD" id="cd09870">
    <property type="entry name" value="PIN_YEN1"/>
    <property type="match status" value="1"/>
</dbReference>
<dbReference type="Pfam" id="PF00867">
    <property type="entry name" value="XPG_I"/>
    <property type="match status" value="1"/>
</dbReference>
<dbReference type="SMART" id="SM00484">
    <property type="entry name" value="XPGI"/>
    <property type="match status" value="1"/>
</dbReference>
<reference evidence="6" key="1">
    <citation type="submission" date="2021-06" db="EMBL/GenBank/DDBJ databases">
        <title>Comparative genomics, transcriptomics and evolutionary studies reveal genomic signatures of adaptation to plant cell wall in hemibiotrophic fungi.</title>
        <authorList>
            <consortium name="DOE Joint Genome Institute"/>
            <person name="Baroncelli R."/>
            <person name="Diaz J.F."/>
            <person name="Benocci T."/>
            <person name="Peng M."/>
            <person name="Battaglia E."/>
            <person name="Haridas S."/>
            <person name="Andreopoulos W."/>
            <person name="Labutti K."/>
            <person name="Pangilinan J."/>
            <person name="Floch G.L."/>
            <person name="Makela M.R."/>
            <person name="Henrissat B."/>
            <person name="Grigoriev I.V."/>
            <person name="Crouch J.A."/>
            <person name="De Vries R.P."/>
            <person name="Sukno S.A."/>
            <person name="Thon M.R."/>
        </authorList>
    </citation>
    <scope>NUCLEOTIDE SEQUENCE</scope>
    <source>
        <strain evidence="6">CBS 193.32</strain>
    </source>
</reference>
<feature type="domain" description="XPG N-terminal" evidence="5">
    <location>
        <begin position="1"/>
        <end position="95"/>
    </location>
</feature>
<dbReference type="Gene3D" id="1.10.150.20">
    <property type="entry name" value="5' to 3' exonuclease, C-terminal subdomain"/>
    <property type="match status" value="1"/>
</dbReference>
<dbReference type="EMBL" id="JAHMHR010000062">
    <property type="protein sequence ID" value="KAK1659311.1"/>
    <property type="molecule type" value="Genomic_DNA"/>
</dbReference>
<dbReference type="SUPFAM" id="SSF88723">
    <property type="entry name" value="PIN domain-like"/>
    <property type="match status" value="1"/>
</dbReference>
<dbReference type="InterPro" id="IPR041177">
    <property type="entry name" value="GEN1_C"/>
</dbReference>
<dbReference type="InterPro" id="IPR029060">
    <property type="entry name" value="PIN-like_dom_sf"/>
</dbReference>
<evidence type="ECO:0000256" key="2">
    <source>
        <dbReference type="ARBA" id="ARBA00022801"/>
    </source>
</evidence>
<evidence type="ECO:0000259" key="4">
    <source>
        <dbReference type="SMART" id="SM00484"/>
    </source>
</evidence>
<feature type="compositionally biased region" description="Low complexity" evidence="3">
    <location>
        <begin position="558"/>
        <end position="570"/>
    </location>
</feature>
<feature type="region of interest" description="Disordered" evidence="3">
    <location>
        <begin position="469"/>
        <end position="746"/>
    </location>
</feature>
<evidence type="ECO:0000256" key="3">
    <source>
        <dbReference type="SAM" id="MobiDB-lite"/>
    </source>
</evidence>